<reference evidence="24 25" key="2">
    <citation type="journal article" date="2021" name="Genomics">
        <title>High-quality reference genome for Clonorchis sinensis.</title>
        <authorList>
            <person name="Young N.D."/>
            <person name="Stroehlein A.J."/>
            <person name="Kinkar L."/>
            <person name="Wang T."/>
            <person name="Sohn W.M."/>
            <person name="Chang B.C.H."/>
            <person name="Kaur P."/>
            <person name="Weisz D."/>
            <person name="Dudchenko O."/>
            <person name="Aiden E.L."/>
            <person name="Korhonen P.K."/>
            <person name="Gasser R.B."/>
        </authorList>
    </citation>
    <scope>NUCLEOTIDE SEQUENCE [LARGE SCALE GENOMIC DNA]</scope>
    <source>
        <strain evidence="24">Cs-k2</strain>
    </source>
</reference>
<evidence type="ECO:0000256" key="1">
    <source>
        <dbReference type="ARBA" id="ARBA00001946"/>
    </source>
</evidence>
<dbReference type="InterPro" id="IPR017452">
    <property type="entry name" value="GPCR_Rhodpsn_7TM"/>
</dbReference>
<feature type="domain" description="G-protein coupled receptors family 1 profile" evidence="23">
    <location>
        <begin position="86"/>
        <end position="385"/>
    </location>
</feature>
<evidence type="ECO:0000256" key="20">
    <source>
        <dbReference type="RuleBase" id="RU000688"/>
    </source>
</evidence>
<feature type="transmembrane region" description="Helical" evidence="22">
    <location>
        <begin position="116"/>
        <end position="135"/>
    </location>
</feature>
<organism evidence="24 25">
    <name type="scientific">Clonorchis sinensis</name>
    <name type="common">Chinese liver fluke</name>
    <dbReference type="NCBI Taxonomy" id="79923"/>
    <lineage>
        <taxon>Eukaryota</taxon>
        <taxon>Metazoa</taxon>
        <taxon>Spiralia</taxon>
        <taxon>Lophotrochozoa</taxon>
        <taxon>Platyhelminthes</taxon>
        <taxon>Trematoda</taxon>
        <taxon>Digenea</taxon>
        <taxon>Opisthorchiida</taxon>
        <taxon>Opisthorchiata</taxon>
        <taxon>Opisthorchiidae</taxon>
        <taxon>Clonorchis</taxon>
    </lineage>
</organism>
<comment type="pathway">
    <text evidence="4">Amino-acid biosynthesis; S-adenosyl-L-methionine biosynthesis; S-adenosyl-L-methionine from L-methionine: step 1/1.</text>
</comment>
<evidence type="ECO:0000256" key="8">
    <source>
        <dbReference type="ARBA" id="ARBA00022679"/>
    </source>
</evidence>
<evidence type="ECO:0000256" key="16">
    <source>
        <dbReference type="ARBA" id="ARBA00023040"/>
    </source>
</evidence>
<dbReference type="GO" id="GO:0004930">
    <property type="term" value="F:G protein-coupled receptor activity"/>
    <property type="evidence" value="ECO:0007669"/>
    <property type="project" value="UniProtKB-KW"/>
</dbReference>
<dbReference type="GO" id="GO:0006556">
    <property type="term" value="P:S-adenosylmethionine biosynthetic process"/>
    <property type="evidence" value="ECO:0007669"/>
    <property type="project" value="InterPro"/>
</dbReference>
<dbReference type="SUPFAM" id="SSF81321">
    <property type="entry name" value="Family A G protein-coupled receptor-like"/>
    <property type="match status" value="1"/>
</dbReference>
<evidence type="ECO:0000256" key="18">
    <source>
        <dbReference type="ARBA" id="ARBA00023170"/>
    </source>
</evidence>
<dbReference type="Gene3D" id="3.30.300.10">
    <property type="match status" value="1"/>
</dbReference>
<accession>A0A8T1MIM4</accession>
<dbReference type="EC" id="2.5.1.6" evidence="6"/>
<feature type="transmembrane region" description="Helical" evidence="22">
    <location>
        <begin position="363"/>
        <end position="383"/>
    </location>
</feature>
<keyword evidence="15 22" id="KW-1133">Transmembrane helix</keyword>
<dbReference type="AlphaFoldDB" id="A0A8T1MIM4"/>
<comment type="caution">
    <text evidence="24">The sequence shown here is derived from an EMBL/GenBank/DDBJ whole genome shotgun (WGS) entry which is preliminary data.</text>
</comment>
<feature type="transmembrane region" description="Helical" evidence="22">
    <location>
        <begin position="237"/>
        <end position="259"/>
    </location>
</feature>
<evidence type="ECO:0000256" key="11">
    <source>
        <dbReference type="ARBA" id="ARBA00022741"/>
    </source>
</evidence>
<dbReference type="GO" id="GO:0005524">
    <property type="term" value="F:ATP binding"/>
    <property type="evidence" value="ECO:0007669"/>
    <property type="project" value="UniProtKB-KW"/>
</dbReference>
<dbReference type="GO" id="GO:0046872">
    <property type="term" value="F:metal ion binding"/>
    <property type="evidence" value="ECO:0007669"/>
    <property type="project" value="UniProtKB-KW"/>
</dbReference>
<keyword evidence="8" id="KW-0808">Transferase</keyword>
<keyword evidence="17 22" id="KW-0472">Membrane</keyword>
<comment type="subcellular location">
    <subcellularLocation>
        <location evidence="3">Membrane</location>
        <topology evidence="3">Multi-pass membrane protein</topology>
    </subcellularLocation>
</comment>
<evidence type="ECO:0000256" key="4">
    <source>
        <dbReference type="ARBA" id="ARBA00005224"/>
    </source>
</evidence>
<keyword evidence="14" id="KW-0630">Potassium</keyword>
<dbReference type="OrthoDB" id="9046662at2759"/>
<dbReference type="GO" id="GO:0006730">
    <property type="term" value="P:one-carbon metabolic process"/>
    <property type="evidence" value="ECO:0007669"/>
    <property type="project" value="UniProtKB-KW"/>
</dbReference>
<reference evidence="24 25" key="1">
    <citation type="journal article" date="2018" name="Biotechnol. Adv.">
        <title>Improved genomic resources and new bioinformatic workflow for the carcinogenic parasite Clonorchis sinensis: Biotechnological implications.</title>
        <authorList>
            <person name="Wang D."/>
            <person name="Korhonen P.K."/>
            <person name="Gasser R.B."/>
            <person name="Young N.D."/>
        </authorList>
    </citation>
    <scope>NUCLEOTIDE SEQUENCE [LARGE SCALE GENOMIC DNA]</scope>
    <source>
        <strain evidence="24">Cs-k2</strain>
    </source>
</reference>
<evidence type="ECO:0000256" key="10">
    <source>
        <dbReference type="ARBA" id="ARBA00022723"/>
    </source>
</evidence>
<evidence type="ECO:0000256" key="12">
    <source>
        <dbReference type="ARBA" id="ARBA00022840"/>
    </source>
</evidence>
<keyword evidence="7" id="KW-0554">One-carbon metabolism</keyword>
<evidence type="ECO:0000256" key="15">
    <source>
        <dbReference type="ARBA" id="ARBA00022989"/>
    </source>
</evidence>
<evidence type="ECO:0000256" key="22">
    <source>
        <dbReference type="SAM" id="Phobius"/>
    </source>
</evidence>
<dbReference type="SUPFAM" id="SSF55973">
    <property type="entry name" value="S-adenosylmethionine synthetase"/>
    <property type="match status" value="1"/>
</dbReference>
<keyword evidence="18 20" id="KW-0675">Receptor</keyword>
<evidence type="ECO:0000259" key="23">
    <source>
        <dbReference type="PROSITE" id="PS50262"/>
    </source>
</evidence>
<dbReference type="GO" id="GO:0004478">
    <property type="term" value="F:methionine adenosyltransferase activity"/>
    <property type="evidence" value="ECO:0007669"/>
    <property type="project" value="UniProtKB-EC"/>
</dbReference>
<comment type="similarity">
    <text evidence="5">Belongs to the AdoMet synthase family.</text>
</comment>
<evidence type="ECO:0000256" key="5">
    <source>
        <dbReference type="ARBA" id="ARBA00009685"/>
    </source>
</evidence>
<evidence type="ECO:0000313" key="25">
    <source>
        <dbReference type="Proteomes" id="UP000286415"/>
    </source>
</evidence>
<dbReference type="Gene3D" id="1.20.1070.10">
    <property type="entry name" value="Rhodopsin 7-helix transmembrane proteins"/>
    <property type="match status" value="1"/>
</dbReference>
<dbReference type="InterPro" id="IPR022636">
    <property type="entry name" value="S-AdoMet_synthetase_sfam"/>
</dbReference>
<evidence type="ECO:0000313" key="24">
    <source>
        <dbReference type="EMBL" id="KAG5448581.1"/>
    </source>
</evidence>
<name>A0A8T1MIM4_CLOSI</name>
<dbReference type="PANTHER" id="PTHR24235:SF12">
    <property type="entry name" value="G-PROTEIN COUPLED RECEPTORS FAMILY 1 PROFILE DOMAIN-CONTAINING PROTEIN"/>
    <property type="match status" value="1"/>
</dbReference>
<keyword evidence="10" id="KW-0479">Metal-binding</keyword>
<keyword evidence="12" id="KW-0067">ATP-binding</keyword>
<dbReference type="FunFam" id="3.30.300.10:FF:000003">
    <property type="entry name" value="S-adenosylmethionine synthase"/>
    <property type="match status" value="1"/>
</dbReference>
<protein>
    <recommendedName>
        <fullName evidence="6">methionine adenosyltransferase</fullName>
        <ecNumber evidence="6">2.5.1.6</ecNumber>
    </recommendedName>
</protein>
<dbReference type="InterPro" id="IPR000276">
    <property type="entry name" value="GPCR_Rhodpsn"/>
</dbReference>
<comment type="similarity">
    <text evidence="20">Belongs to the G-protein coupled receptor 1 family.</text>
</comment>
<keyword evidence="9 20" id="KW-0812">Transmembrane</keyword>
<dbReference type="PROSITE" id="PS50262">
    <property type="entry name" value="G_PROTEIN_RECEP_F1_2"/>
    <property type="match status" value="1"/>
</dbReference>
<keyword evidence="19 20" id="KW-0807">Transducer</keyword>
<comment type="cofactor">
    <cofactor evidence="2">
        <name>K(+)</name>
        <dbReference type="ChEBI" id="CHEBI:29103"/>
    </cofactor>
</comment>
<evidence type="ECO:0000256" key="7">
    <source>
        <dbReference type="ARBA" id="ARBA00022563"/>
    </source>
</evidence>
<comment type="cofactor">
    <cofactor evidence="1">
        <name>Mg(2+)</name>
        <dbReference type="ChEBI" id="CHEBI:18420"/>
    </cofactor>
</comment>
<keyword evidence="16 20" id="KW-0297">G-protein coupled receptor</keyword>
<feature type="transmembrane region" description="Helical" evidence="22">
    <location>
        <begin position="184"/>
        <end position="207"/>
    </location>
</feature>
<dbReference type="Pfam" id="PF00001">
    <property type="entry name" value="7tm_1"/>
    <property type="match status" value="1"/>
</dbReference>
<evidence type="ECO:0000256" key="6">
    <source>
        <dbReference type="ARBA" id="ARBA00012828"/>
    </source>
</evidence>
<evidence type="ECO:0000256" key="9">
    <source>
        <dbReference type="ARBA" id="ARBA00022692"/>
    </source>
</evidence>
<dbReference type="Pfam" id="PF02772">
    <property type="entry name" value="S-AdoMet_synt_M"/>
    <property type="match status" value="1"/>
</dbReference>
<evidence type="ECO:0000256" key="19">
    <source>
        <dbReference type="ARBA" id="ARBA00023224"/>
    </source>
</evidence>
<dbReference type="PROSITE" id="PS00237">
    <property type="entry name" value="G_PROTEIN_RECEP_F1_1"/>
    <property type="match status" value="1"/>
</dbReference>
<keyword evidence="11" id="KW-0547">Nucleotide-binding</keyword>
<evidence type="ECO:0000256" key="2">
    <source>
        <dbReference type="ARBA" id="ARBA00001958"/>
    </source>
</evidence>
<sequence length="516" mass="58299">MAVDTSEVMTNISLLCLQEPQLTSVGYLQGLKEYFNTCVPEDERSHLLSLMESILLDTQQENLLRQHELILIILVYATFMLFGSLGSLSIISVVCRYPRMRTTHNFFTANLAVGDLFLCLFTQPFNLLRILYWHFDWTLGQMMCKAVATAQTTNIFVSTLNISAIAIDRFQVIVYPQRKKMQRLGALVTIGCIWIVALFLACPMIAFTSVSHGIIRSDASVCSASTLDSHGLRKAKLVYGGITLVVQYLFPVTVVGFAYTRIYLKIRTRQKNQTQNPLISSRLNRPHSRWVGRNQLSSGFEDIRLSNFNSEHEMFTIIGPETVQSNGRPPRRLAGPFRDPIRLLNTDQSDRDRQVHRRQIKTNALLLAITLTFILSWTPLHVFNLTMDMVETQRIDILSLVSLANQESSNHSYPTFNQSKPNDVTVEYAHDNGACRPLRVHTIVISTQHDEHVTLEQVRSDLMEQVVKAVIPPNLLDERTIYHLNPAGRFVVGGPQSDAGLTETRPLGPTSSQLRG</sequence>
<dbReference type="PRINTS" id="PR00237">
    <property type="entry name" value="GPCRRHODOPSN"/>
</dbReference>
<evidence type="ECO:0000256" key="14">
    <source>
        <dbReference type="ARBA" id="ARBA00022958"/>
    </source>
</evidence>
<evidence type="ECO:0000256" key="3">
    <source>
        <dbReference type="ARBA" id="ARBA00004141"/>
    </source>
</evidence>
<dbReference type="InterPro" id="IPR022629">
    <property type="entry name" value="S-AdoMet_synt_central"/>
</dbReference>
<feature type="region of interest" description="Disordered" evidence="21">
    <location>
        <begin position="494"/>
        <end position="516"/>
    </location>
</feature>
<dbReference type="Proteomes" id="UP000286415">
    <property type="component" value="Unassembled WGS sequence"/>
</dbReference>
<keyword evidence="25" id="KW-1185">Reference proteome</keyword>
<dbReference type="PANTHER" id="PTHR24235">
    <property type="entry name" value="NEUROPEPTIDE Y RECEPTOR"/>
    <property type="match status" value="1"/>
</dbReference>
<dbReference type="GO" id="GO:0016020">
    <property type="term" value="C:membrane"/>
    <property type="evidence" value="ECO:0007669"/>
    <property type="project" value="UniProtKB-SubCell"/>
</dbReference>
<gene>
    <name evidence="24" type="ORF">CSKR_200781</name>
</gene>
<keyword evidence="13" id="KW-0460">Magnesium</keyword>
<feature type="transmembrane region" description="Helical" evidence="22">
    <location>
        <begin position="69"/>
        <end position="95"/>
    </location>
</feature>
<proteinExistence type="inferred from homology"/>
<evidence type="ECO:0000256" key="17">
    <source>
        <dbReference type="ARBA" id="ARBA00023136"/>
    </source>
</evidence>
<dbReference type="EMBL" id="NIRI02000042">
    <property type="protein sequence ID" value="KAG5448581.1"/>
    <property type="molecule type" value="Genomic_DNA"/>
</dbReference>
<dbReference type="CDD" id="cd15203">
    <property type="entry name" value="7tmA_NPYR-like"/>
    <property type="match status" value="1"/>
</dbReference>
<evidence type="ECO:0000256" key="21">
    <source>
        <dbReference type="SAM" id="MobiDB-lite"/>
    </source>
</evidence>
<evidence type="ECO:0000256" key="13">
    <source>
        <dbReference type="ARBA" id="ARBA00022842"/>
    </source>
</evidence>